<evidence type="ECO:0000256" key="1">
    <source>
        <dbReference type="SAM" id="MobiDB-lite"/>
    </source>
</evidence>
<evidence type="ECO:0000313" key="2">
    <source>
        <dbReference type="EMBL" id="KAL2060610.1"/>
    </source>
</evidence>
<evidence type="ECO:0000313" key="3">
    <source>
        <dbReference type="Proteomes" id="UP001595075"/>
    </source>
</evidence>
<feature type="compositionally biased region" description="Low complexity" evidence="1">
    <location>
        <begin position="152"/>
        <end position="165"/>
    </location>
</feature>
<comment type="caution">
    <text evidence="2">The sequence shown here is derived from an EMBL/GenBank/DDBJ whole genome shotgun (WGS) entry which is preliminary data.</text>
</comment>
<feature type="compositionally biased region" description="Polar residues" evidence="1">
    <location>
        <begin position="116"/>
        <end position="151"/>
    </location>
</feature>
<name>A0ABR4BSJ5_9HELO</name>
<dbReference type="Proteomes" id="UP001595075">
    <property type="component" value="Unassembled WGS sequence"/>
</dbReference>
<proteinExistence type="predicted"/>
<keyword evidence="3" id="KW-1185">Reference proteome</keyword>
<reference evidence="2 3" key="1">
    <citation type="journal article" date="2024" name="Commun. Biol.">
        <title>Comparative genomic analysis of thermophilic fungi reveals convergent evolutionary adaptations and gene losses.</title>
        <authorList>
            <person name="Steindorff A.S."/>
            <person name="Aguilar-Pontes M.V."/>
            <person name="Robinson A.J."/>
            <person name="Andreopoulos B."/>
            <person name="LaButti K."/>
            <person name="Kuo A."/>
            <person name="Mondo S."/>
            <person name="Riley R."/>
            <person name="Otillar R."/>
            <person name="Haridas S."/>
            <person name="Lipzen A."/>
            <person name="Grimwood J."/>
            <person name="Schmutz J."/>
            <person name="Clum A."/>
            <person name="Reid I.D."/>
            <person name="Moisan M.C."/>
            <person name="Butler G."/>
            <person name="Nguyen T.T.M."/>
            <person name="Dewar K."/>
            <person name="Conant G."/>
            <person name="Drula E."/>
            <person name="Henrissat B."/>
            <person name="Hansel C."/>
            <person name="Singer S."/>
            <person name="Hutchinson M.I."/>
            <person name="de Vries R.P."/>
            <person name="Natvig D.O."/>
            <person name="Powell A.J."/>
            <person name="Tsang A."/>
            <person name="Grigoriev I.V."/>
        </authorList>
    </citation>
    <scope>NUCLEOTIDE SEQUENCE [LARGE SCALE GENOMIC DNA]</scope>
    <source>
        <strain evidence="2 3">CBS 494.80</strain>
    </source>
</reference>
<sequence length="566" mass="62817">MVPVESEPIQAFQWAVENLSPAEVIRCSQVRDSFHRFLQRGTTSQLRQLQLTAQDLPHPSAILDSEDHFTSEAHNGKFATPASAKNGYPRGLKRRQNSDQPYTYRPGSASKKCRTTNEFLSKTEKTATASNTWHEGSTESSSHMPVSSDTFSPASTNSDSDSTASCPAILRHNSFSHTYVPPPNVTSDGEDITSHYDALSNAADFFKARLGARIKRLHYLVRAVQGFLEAPTLEPDFAKGIWCSRTAIFTKPQLADPNARLRNLYDGHRRIKQAREQYSYAARFCYIYLEHDLEELAKSQALVLSQGRGRMTAAFEVQASIISTSVDVVKAERKAGRGYLQLLLEGGPGFILSLGCNVSTIWERKLSVSDISLIIEYLKNQTPELYQNIKSKDKMATEALLEGFVAYGWTKGEILSSTSQLFGVLKQYVNMEDIINEDIVEGQSLDLSGLTPTDSLGDILTPGMFESHMDSLDVPIPASCFAAGEKDLCSQSRYLTCPELANEIAEMSDAELESWMSFAVMDDNQKVETMDAQHEIDLSNWDGALDKLNLAFTDPSIISDSFATYI</sequence>
<accession>A0ABR4BSJ5</accession>
<dbReference type="EMBL" id="JAZHXI010000021">
    <property type="protein sequence ID" value="KAL2060610.1"/>
    <property type="molecule type" value="Genomic_DNA"/>
</dbReference>
<feature type="region of interest" description="Disordered" evidence="1">
    <location>
        <begin position="73"/>
        <end position="165"/>
    </location>
</feature>
<organism evidence="2 3">
    <name type="scientific">Oculimacula yallundae</name>
    <dbReference type="NCBI Taxonomy" id="86028"/>
    <lineage>
        <taxon>Eukaryota</taxon>
        <taxon>Fungi</taxon>
        <taxon>Dikarya</taxon>
        <taxon>Ascomycota</taxon>
        <taxon>Pezizomycotina</taxon>
        <taxon>Leotiomycetes</taxon>
        <taxon>Helotiales</taxon>
        <taxon>Ploettnerulaceae</taxon>
        <taxon>Oculimacula</taxon>
    </lineage>
</organism>
<protein>
    <submittedName>
        <fullName evidence="2">Uncharacterized protein</fullName>
    </submittedName>
</protein>
<gene>
    <name evidence="2" type="ORF">VTL71DRAFT_9251</name>
</gene>